<feature type="domain" description="CNNM transmembrane" evidence="14">
    <location>
        <begin position="1"/>
        <end position="187"/>
    </location>
</feature>
<evidence type="ECO:0000256" key="11">
    <source>
        <dbReference type="SAM" id="Phobius"/>
    </source>
</evidence>
<sequence length="440" mass="47252">MAGSTAFLVLAVLLVLAAGVFAASEAAITVASQARAEDLARQGRTGAKQLVALLGDRPRHVNLLLLLRLGCEMGATVLVTVVALRVAESETWALVIAVLIMLVASYVLVGVGPRTLGRQHPYGIGLKIAAPVRVLARVLNPLTRLLILIGNMITPGKGFREGPFSTEVELRELVDLAGERGVVAAGEREMIHSVFELGDTLAREVMVPRTEIIWIEQTKSAKQALALCLRSGFSRIPVIGDSVDDIVGLVTLKDLTRLVLETTDAAGPAVSDLMRPASFVPDTKRLDELLREMQISRAHLAIAVDEYGGTAGLLTIEDIVEEIVGEITDESDREEHRPVEHLEDGTVRVSSRLPVEALGELFDVELDDSDVETVGGLLAQRLGRVPLPGAEAEIAGLRLRAEGGKDHRGRIRINALLVRRVNNDQAPLRGAEQEGSNSRG</sequence>
<dbReference type="CDD" id="cd04590">
    <property type="entry name" value="CBS_pair_CorC_HlyC_assoc"/>
    <property type="match status" value="1"/>
</dbReference>
<dbReference type="EMBL" id="FOZX01000008">
    <property type="protein sequence ID" value="SFS93397.1"/>
    <property type="molecule type" value="Genomic_DNA"/>
</dbReference>
<dbReference type="Gene3D" id="3.30.465.10">
    <property type="match status" value="1"/>
</dbReference>
<keyword evidence="7 9" id="KW-0129">CBS domain</keyword>
<keyword evidence="4 10" id="KW-0812">Transmembrane</keyword>
<dbReference type="GO" id="GO:0005886">
    <property type="term" value="C:plasma membrane"/>
    <property type="evidence" value="ECO:0007669"/>
    <property type="project" value="UniProtKB-SubCell"/>
</dbReference>
<dbReference type="OrthoDB" id="110231at2"/>
<feature type="signal peptide" evidence="12">
    <location>
        <begin position="1"/>
        <end position="22"/>
    </location>
</feature>
<dbReference type="PANTHER" id="PTHR22777">
    <property type="entry name" value="HEMOLYSIN-RELATED"/>
    <property type="match status" value="1"/>
</dbReference>
<feature type="domain" description="CBS" evidence="13">
    <location>
        <begin position="206"/>
        <end position="265"/>
    </location>
</feature>
<keyword evidence="16" id="KW-1185">Reference proteome</keyword>
<dbReference type="Pfam" id="PF03471">
    <property type="entry name" value="CorC_HlyC"/>
    <property type="match status" value="1"/>
</dbReference>
<accession>A0A1I6TWM2</accession>
<evidence type="ECO:0000259" key="14">
    <source>
        <dbReference type="PROSITE" id="PS51846"/>
    </source>
</evidence>
<evidence type="ECO:0000256" key="9">
    <source>
        <dbReference type="PROSITE-ProRule" id="PRU00703"/>
    </source>
</evidence>
<dbReference type="InterPro" id="IPR002550">
    <property type="entry name" value="CNNM"/>
</dbReference>
<dbReference type="InterPro" id="IPR000644">
    <property type="entry name" value="CBS_dom"/>
</dbReference>
<feature type="transmembrane region" description="Helical" evidence="11">
    <location>
        <begin position="60"/>
        <end position="84"/>
    </location>
</feature>
<evidence type="ECO:0000256" key="12">
    <source>
        <dbReference type="SAM" id="SignalP"/>
    </source>
</evidence>
<comment type="subcellular location">
    <subcellularLocation>
        <location evidence="1">Cell membrane</location>
        <topology evidence="1">Multi-pass membrane protein</topology>
    </subcellularLocation>
</comment>
<dbReference type="RefSeq" id="WP_093420983.1">
    <property type="nucleotide sequence ID" value="NZ_FOZX01000008.1"/>
</dbReference>
<keyword evidence="8 10" id="KW-0472">Membrane</keyword>
<evidence type="ECO:0000256" key="6">
    <source>
        <dbReference type="ARBA" id="ARBA00022989"/>
    </source>
</evidence>
<dbReference type="Gene3D" id="3.10.580.10">
    <property type="entry name" value="CBS-domain"/>
    <property type="match status" value="1"/>
</dbReference>
<keyword evidence="6 10" id="KW-1133">Transmembrane helix</keyword>
<dbReference type="InterPro" id="IPR016169">
    <property type="entry name" value="FAD-bd_PCMH_sub2"/>
</dbReference>
<name>A0A1I6TWM2_9PSEU</name>
<evidence type="ECO:0000313" key="16">
    <source>
        <dbReference type="Proteomes" id="UP000198852"/>
    </source>
</evidence>
<keyword evidence="12" id="KW-0732">Signal</keyword>
<dbReference type="Pfam" id="PF01595">
    <property type="entry name" value="CNNM"/>
    <property type="match status" value="1"/>
</dbReference>
<dbReference type="FunFam" id="3.10.580.10:FF:000002">
    <property type="entry name" value="Magnesium/cobalt efflux protein CorC"/>
    <property type="match status" value="1"/>
</dbReference>
<evidence type="ECO:0000256" key="7">
    <source>
        <dbReference type="ARBA" id="ARBA00023122"/>
    </source>
</evidence>
<dbReference type="PROSITE" id="PS51371">
    <property type="entry name" value="CBS"/>
    <property type="match status" value="2"/>
</dbReference>
<evidence type="ECO:0000256" key="1">
    <source>
        <dbReference type="ARBA" id="ARBA00004651"/>
    </source>
</evidence>
<feature type="domain" description="CBS" evidence="13">
    <location>
        <begin position="273"/>
        <end position="330"/>
    </location>
</feature>
<evidence type="ECO:0000259" key="13">
    <source>
        <dbReference type="PROSITE" id="PS51371"/>
    </source>
</evidence>
<keyword evidence="5" id="KW-0677">Repeat</keyword>
<protein>
    <submittedName>
        <fullName evidence="15">Hemolysin, contains CBS domains</fullName>
    </submittedName>
</protein>
<evidence type="ECO:0000313" key="15">
    <source>
        <dbReference type="EMBL" id="SFS93397.1"/>
    </source>
</evidence>
<evidence type="ECO:0000256" key="3">
    <source>
        <dbReference type="ARBA" id="ARBA00022475"/>
    </source>
</evidence>
<evidence type="ECO:0000256" key="2">
    <source>
        <dbReference type="ARBA" id="ARBA00006337"/>
    </source>
</evidence>
<keyword evidence="3" id="KW-1003">Cell membrane</keyword>
<dbReference type="STRING" id="95161.SAMN05660874_04320"/>
<dbReference type="SUPFAM" id="SSF54631">
    <property type="entry name" value="CBS-domain pair"/>
    <property type="match status" value="1"/>
</dbReference>
<dbReference type="InterPro" id="IPR044751">
    <property type="entry name" value="Ion_transp-like_CBS"/>
</dbReference>
<dbReference type="InterPro" id="IPR046342">
    <property type="entry name" value="CBS_dom_sf"/>
</dbReference>
<feature type="chain" id="PRO_5011550539" evidence="12">
    <location>
        <begin position="23"/>
        <end position="440"/>
    </location>
</feature>
<dbReference type="Pfam" id="PF00571">
    <property type="entry name" value="CBS"/>
    <property type="match status" value="2"/>
</dbReference>
<dbReference type="SUPFAM" id="SSF56176">
    <property type="entry name" value="FAD-binding/transporter-associated domain-like"/>
    <property type="match status" value="1"/>
</dbReference>
<evidence type="ECO:0000256" key="5">
    <source>
        <dbReference type="ARBA" id="ARBA00022737"/>
    </source>
</evidence>
<reference evidence="16" key="1">
    <citation type="submission" date="2016-10" db="EMBL/GenBank/DDBJ databases">
        <authorList>
            <person name="Varghese N."/>
            <person name="Submissions S."/>
        </authorList>
    </citation>
    <scope>NUCLEOTIDE SEQUENCE [LARGE SCALE GENOMIC DNA]</scope>
    <source>
        <strain evidence="16">DSM 44771</strain>
    </source>
</reference>
<organism evidence="15 16">
    <name type="scientific">Saccharopolyspora flava</name>
    <dbReference type="NCBI Taxonomy" id="95161"/>
    <lineage>
        <taxon>Bacteria</taxon>
        <taxon>Bacillati</taxon>
        <taxon>Actinomycetota</taxon>
        <taxon>Actinomycetes</taxon>
        <taxon>Pseudonocardiales</taxon>
        <taxon>Pseudonocardiaceae</taxon>
        <taxon>Saccharopolyspora</taxon>
    </lineage>
</organism>
<dbReference type="PROSITE" id="PS51846">
    <property type="entry name" value="CNNM"/>
    <property type="match status" value="1"/>
</dbReference>
<dbReference type="InterPro" id="IPR036318">
    <property type="entry name" value="FAD-bd_PCMH-like_sf"/>
</dbReference>
<comment type="similarity">
    <text evidence="2">Belongs to the UPF0053 family.</text>
</comment>
<dbReference type="Proteomes" id="UP000198852">
    <property type="component" value="Unassembled WGS sequence"/>
</dbReference>
<dbReference type="SMART" id="SM01091">
    <property type="entry name" value="CorC_HlyC"/>
    <property type="match status" value="1"/>
</dbReference>
<dbReference type="AlphaFoldDB" id="A0A1I6TWM2"/>
<dbReference type="PANTHER" id="PTHR22777:SF32">
    <property type="entry name" value="UPF0053 INNER MEMBRANE PROTEIN YFJD"/>
    <property type="match status" value="1"/>
</dbReference>
<dbReference type="InterPro" id="IPR005170">
    <property type="entry name" value="Transptr-assoc_dom"/>
</dbReference>
<proteinExistence type="inferred from homology"/>
<feature type="transmembrane region" description="Helical" evidence="11">
    <location>
        <begin position="91"/>
        <end position="109"/>
    </location>
</feature>
<evidence type="ECO:0000256" key="4">
    <source>
        <dbReference type="ARBA" id="ARBA00022692"/>
    </source>
</evidence>
<evidence type="ECO:0000256" key="10">
    <source>
        <dbReference type="PROSITE-ProRule" id="PRU01193"/>
    </source>
</evidence>
<dbReference type="GO" id="GO:0050660">
    <property type="term" value="F:flavin adenine dinucleotide binding"/>
    <property type="evidence" value="ECO:0007669"/>
    <property type="project" value="InterPro"/>
</dbReference>
<gene>
    <name evidence="15" type="ORF">SAMN05660874_04320</name>
</gene>
<evidence type="ECO:0000256" key="8">
    <source>
        <dbReference type="ARBA" id="ARBA00023136"/>
    </source>
</evidence>